<dbReference type="Proteomes" id="UP000195868">
    <property type="component" value="Unassembled WGS sequence"/>
</dbReference>
<evidence type="ECO:0000313" key="2">
    <source>
        <dbReference type="Proteomes" id="UP000195868"/>
    </source>
</evidence>
<reference evidence="2" key="1">
    <citation type="submission" date="2017-04" db="EMBL/GenBank/DDBJ databases">
        <title>Function of individual gut microbiota members based on whole genome sequencing of pure cultures obtained from chicken caecum.</title>
        <authorList>
            <person name="Medvecky M."/>
            <person name="Cejkova D."/>
            <person name="Polansky O."/>
            <person name="Karasova D."/>
            <person name="Kubasova T."/>
            <person name="Cizek A."/>
            <person name="Rychlik I."/>
        </authorList>
    </citation>
    <scope>NUCLEOTIDE SEQUENCE [LARGE SCALE GENOMIC DNA]</scope>
    <source>
        <strain evidence="2">An71</strain>
    </source>
</reference>
<proteinExistence type="predicted"/>
<dbReference type="Gene3D" id="3.40.960.10">
    <property type="entry name" value="VSR Endonuclease"/>
    <property type="match status" value="1"/>
</dbReference>
<protein>
    <recommendedName>
        <fullName evidence="3">DUF2726 domain-containing protein</fullName>
    </recommendedName>
</protein>
<name>A0A1Y3UNX6_LIMRT</name>
<comment type="caution">
    <text evidence="1">The sequence shown here is derived from an EMBL/GenBank/DDBJ whole genome shotgun (WGS) entry which is preliminary data.</text>
</comment>
<evidence type="ECO:0008006" key="3">
    <source>
        <dbReference type="Google" id="ProtNLM"/>
    </source>
</evidence>
<dbReference type="AlphaFoldDB" id="A0A1Y3UNX6"/>
<organism evidence="1 2">
    <name type="scientific">Limosilactobacillus reuteri</name>
    <name type="common">Lactobacillus reuteri</name>
    <dbReference type="NCBI Taxonomy" id="1598"/>
    <lineage>
        <taxon>Bacteria</taxon>
        <taxon>Bacillati</taxon>
        <taxon>Bacillota</taxon>
        <taxon>Bacilli</taxon>
        <taxon>Lactobacillales</taxon>
        <taxon>Lactobacillaceae</taxon>
        <taxon>Limosilactobacillus</taxon>
    </lineage>
</organism>
<accession>A0A1Y3UNX6</accession>
<dbReference type="RefSeq" id="WP_087214374.1">
    <property type="nucleotide sequence ID" value="NZ_NFHN01000001.1"/>
</dbReference>
<sequence length="446" mass="51932">MAKDWSIDFDNKLRAKFGIEVERLEPYVNKRTRIKFKHKCGNEYYAIPCSVLKSKVGACTKCRTKNTGFRGKKTDNDFKAEVKALVGDEYTFLDSYTKAHDKIRCRHNKCGTVWLIKPNAFLNGVRCPNITCMPKKPYKTRAEIEREVRNKTEDQYRMAEPYKGDGEKILFVHRKCGYKWKIKPNDILNDHGCPKCSKTSRWDTKKLKDYIKQVSFGEYELLGEFSTMLKPVKIRHNKCGAVLYMQPSSFKNGHRCYKCAMKKWGENQRITEHQFYNRVSFVLGDEYRVTGFTRRDKEVIVTHKKCGNTWKTLAANTLSGSGCPFCKSSRGERYINNWLKREKISFIPQKKFADCKDQLPLPFDFYLPAYNLIIEYDGRQHFSGSDDYFGGEEAFQIRHKHDLIKNQYCKDNGINLLRIPYTIKGDAIGEVIQAKLDELSQLDSIA</sequence>
<evidence type="ECO:0000313" key="1">
    <source>
        <dbReference type="EMBL" id="OUN50434.1"/>
    </source>
</evidence>
<dbReference type="EMBL" id="NFHN01000001">
    <property type="protein sequence ID" value="OUN50434.1"/>
    <property type="molecule type" value="Genomic_DNA"/>
</dbReference>
<gene>
    <name evidence="1" type="ORF">B5G22_00490</name>
</gene>